<keyword evidence="2" id="KW-1185">Reference proteome</keyword>
<gene>
    <name evidence="1" type="ORF">SODALDRAFT_93478</name>
</gene>
<protein>
    <submittedName>
        <fullName evidence="1">Uncharacterized protein</fullName>
    </submittedName>
</protein>
<name>A0A3N2Q0M0_SODAK</name>
<proteinExistence type="predicted"/>
<dbReference type="AlphaFoldDB" id="A0A3N2Q0M0"/>
<evidence type="ECO:0000313" key="2">
    <source>
        <dbReference type="Proteomes" id="UP000272025"/>
    </source>
</evidence>
<dbReference type="EMBL" id="ML119052">
    <property type="protein sequence ID" value="ROT40314.1"/>
    <property type="molecule type" value="Genomic_DNA"/>
</dbReference>
<dbReference type="Proteomes" id="UP000272025">
    <property type="component" value="Unassembled WGS sequence"/>
</dbReference>
<sequence length="151" mass="17616">MSLCRIRMASMFRPMPSMNELSDQGQSRFVQSTTYLTRCTLYTRFANALFLVGVRGWVKGVGSHVRRTSKTDYRSTVHASFFVCLHFLKFRVVTTQPSRTVKVLLLRPTLFRTWEPKSGFPDGMDDQNIRSKARYLDQNYRHLEDARQVPD</sequence>
<dbReference type="RefSeq" id="XP_028468120.1">
    <property type="nucleotide sequence ID" value="XM_028615798.1"/>
</dbReference>
<reference evidence="1 2" key="1">
    <citation type="journal article" date="2018" name="Mol. Ecol.">
        <title>The obligate alkalophilic soda-lake fungus Sodiomyces alkalinus has shifted to a protein diet.</title>
        <authorList>
            <person name="Grum-Grzhimaylo A.A."/>
            <person name="Falkoski D.L."/>
            <person name="van den Heuvel J."/>
            <person name="Valero-Jimenez C.A."/>
            <person name="Min B."/>
            <person name="Choi I.G."/>
            <person name="Lipzen A."/>
            <person name="Daum C.G."/>
            <person name="Aanen D.K."/>
            <person name="Tsang A."/>
            <person name="Henrissat B."/>
            <person name="Bilanenko E.N."/>
            <person name="de Vries R.P."/>
            <person name="van Kan J.A.L."/>
            <person name="Grigoriev I.V."/>
            <person name="Debets A.J.M."/>
        </authorList>
    </citation>
    <scope>NUCLEOTIDE SEQUENCE [LARGE SCALE GENOMIC DNA]</scope>
    <source>
        <strain evidence="1 2">F11</strain>
    </source>
</reference>
<organism evidence="1 2">
    <name type="scientific">Sodiomyces alkalinus (strain CBS 110278 / VKM F-3762 / F11)</name>
    <name type="common">Alkaliphilic filamentous fungus</name>
    <dbReference type="NCBI Taxonomy" id="1314773"/>
    <lineage>
        <taxon>Eukaryota</taxon>
        <taxon>Fungi</taxon>
        <taxon>Dikarya</taxon>
        <taxon>Ascomycota</taxon>
        <taxon>Pezizomycotina</taxon>
        <taxon>Sordariomycetes</taxon>
        <taxon>Hypocreomycetidae</taxon>
        <taxon>Glomerellales</taxon>
        <taxon>Plectosphaerellaceae</taxon>
        <taxon>Sodiomyces</taxon>
    </lineage>
</organism>
<accession>A0A3N2Q0M0</accession>
<evidence type="ECO:0000313" key="1">
    <source>
        <dbReference type="EMBL" id="ROT40314.1"/>
    </source>
</evidence>
<dbReference type="GeneID" id="39584275"/>